<evidence type="ECO:0000256" key="5">
    <source>
        <dbReference type="PROSITE-ProRule" id="PRU01330"/>
    </source>
</evidence>
<dbReference type="Gene3D" id="3.10.20.70">
    <property type="entry name" value="Glutamine synthetase, N-terminal domain"/>
    <property type="match status" value="1"/>
</dbReference>
<dbReference type="InterPro" id="IPR008147">
    <property type="entry name" value="Gln_synt_N"/>
</dbReference>
<proteinExistence type="inferred from homology"/>
<evidence type="ECO:0000313" key="10">
    <source>
        <dbReference type="Proteomes" id="UP000680866"/>
    </source>
</evidence>
<protein>
    <submittedName>
        <fullName evidence="9">Glutamine synthetase</fullName>
    </submittedName>
</protein>
<keyword evidence="3" id="KW-0547">Nucleotide-binding</keyword>
<dbReference type="PROSITE" id="PS51986">
    <property type="entry name" value="GS_BETA_GRASP"/>
    <property type="match status" value="1"/>
</dbReference>
<dbReference type="Pfam" id="PF00120">
    <property type="entry name" value="Gln-synt_C"/>
    <property type="match status" value="1"/>
</dbReference>
<dbReference type="InterPro" id="IPR014746">
    <property type="entry name" value="Gln_synth/guanido_kin_cat_dom"/>
</dbReference>
<accession>A0A810MXB7</accession>
<dbReference type="Gene3D" id="3.30.590.10">
    <property type="entry name" value="Glutamine synthetase/guanido kinase, catalytic domain"/>
    <property type="match status" value="1"/>
</dbReference>
<dbReference type="KEGG" id="pry:Prubr_28280"/>
<organism evidence="9 10">
    <name type="scientific">Polymorphospora rubra</name>
    <dbReference type="NCBI Taxonomy" id="338584"/>
    <lineage>
        <taxon>Bacteria</taxon>
        <taxon>Bacillati</taxon>
        <taxon>Actinomycetota</taxon>
        <taxon>Actinomycetes</taxon>
        <taxon>Micromonosporales</taxon>
        <taxon>Micromonosporaceae</taxon>
        <taxon>Polymorphospora</taxon>
    </lineage>
</organism>
<gene>
    <name evidence="9" type="ORF">Prubr_28280</name>
</gene>
<name>A0A810MXB7_9ACTN</name>
<reference evidence="9" key="1">
    <citation type="submission" date="2020-08" db="EMBL/GenBank/DDBJ databases">
        <title>Whole genome shotgun sequence of Polymorphospora rubra NBRC 101157.</title>
        <authorList>
            <person name="Komaki H."/>
            <person name="Tamura T."/>
        </authorList>
    </citation>
    <scope>NUCLEOTIDE SEQUENCE</scope>
    <source>
        <strain evidence="9">NBRC 101157</strain>
    </source>
</reference>
<keyword evidence="4" id="KW-0067">ATP-binding</keyword>
<dbReference type="GO" id="GO:0004356">
    <property type="term" value="F:glutamine synthetase activity"/>
    <property type="evidence" value="ECO:0007669"/>
    <property type="project" value="InterPro"/>
</dbReference>
<evidence type="ECO:0000256" key="1">
    <source>
        <dbReference type="ARBA" id="ARBA00009897"/>
    </source>
</evidence>
<dbReference type="PANTHER" id="PTHR43785:SF12">
    <property type="entry name" value="TYPE-1 GLUTAMINE SYNTHETASE 2"/>
    <property type="match status" value="1"/>
</dbReference>
<evidence type="ECO:0000313" key="9">
    <source>
        <dbReference type="EMBL" id="BCJ65807.1"/>
    </source>
</evidence>
<dbReference type="GO" id="GO:0005524">
    <property type="term" value="F:ATP binding"/>
    <property type="evidence" value="ECO:0007669"/>
    <property type="project" value="UniProtKB-KW"/>
</dbReference>
<evidence type="ECO:0000259" key="8">
    <source>
        <dbReference type="PROSITE" id="PS51987"/>
    </source>
</evidence>
<dbReference type="RefSeq" id="WP_212825496.1">
    <property type="nucleotide sequence ID" value="NZ_AP023359.1"/>
</dbReference>
<dbReference type="InterPro" id="IPR008146">
    <property type="entry name" value="Gln_synth_cat_dom"/>
</dbReference>
<evidence type="ECO:0000256" key="4">
    <source>
        <dbReference type="ARBA" id="ARBA00022840"/>
    </source>
</evidence>
<evidence type="ECO:0000256" key="3">
    <source>
        <dbReference type="ARBA" id="ARBA00022741"/>
    </source>
</evidence>
<dbReference type="SMART" id="SM01230">
    <property type="entry name" value="Gln-synt_C"/>
    <property type="match status" value="1"/>
</dbReference>
<keyword evidence="2" id="KW-0436">Ligase</keyword>
<dbReference type="SUPFAM" id="SSF55931">
    <property type="entry name" value="Glutamine synthetase/guanido kinase"/>
    <property type="match status" value="1"/>
</dbReference>
<comment type="similarity">
    <text evidence="1 5 6">Belongs to the glutamine synthetase family.</text>
</comment>
<dbReference type="PANTHER" id="PTHR43785">
    <property type="entry name" value="GAMMA-GLUTAMYLPUTRESCINE SYNTHETASE"/>
    <property type="match status" value="1"/>
</dbReference>
<dbReference type="InterPro" id="IPR036651">
    <property type="entry name" value="Gln_synt_N_sf"/>
</dbReference>
<dbReference type="EMBL" id="AP023359">
    <property type="protein sequence ID" value="BCJ65807.1"/>
    <property type="molecule type" value="Genomic_DNA"/>
</dbReference>
<dbReference type="GO" id="GO:0006542">
    <property type="term" value="P:glutamine biosynthetic process"/>
    <property type="evidence" value="ECO:0007669"/>
    <property type="project" value="InterPro"/>
</dbReference>
<evidence type="ECO:0000256" key="6">
    <source>
        <dbReference type="RuleBase" id="RU000384"/>
    </source>
</evidence>
<evidence type="ECO:0000259" key="7">
    <source>
        <dbReference type="PROSITE" id="PS51986"/>
    </source>
</evidence>
<dbReference type="Proteomes" id="UP000680866">
    <property type="component" value="Chromosome"/>
</dbReference>
<dbReference type="PROSITE" id="PS51987">
    <property type="entry name" value="GS_CATALYTIC"/>
    <property type="match status" value="1"/>
</dbReference>
<evidence type="ECO:0000256" key="2">
    <source>
        <dbReference type="ARBA" id="ARBA00022598"/>
    </source>
</evidence>
<dbReference type="SUPFAM" id="SSF54368">
    <property type="entry name" value="Glutamine synthetase, N-terminal domain"/>
    <property type="match status" value="1"/>
</dbReference>
<feature type="domain" description="GS catalytic" evidence="8">
    <location>
        <begin position="122"/>
        <end position="448"/>
    </location>
</feature>
<keyword evidence="10" id="KW-1185">Reference proteome</keyword>
<sequence length="448" mass="48662">MSATGTIAADELRRRVDAGEVHTVLLAFVDVQGRLQGKRCAGRYFVDEVLAHGSSACDYLLAVNVEMEPQTGFALSGWERGYGDFALVPDPATIRPAGWRGGTVVCFADAVHRDGTAVAPSPREVLRRQLDRLAARGWTARVATELEFIVHRESYDEAWRRGYRDLTPGNRYNVDYSLLGSAELDPFLDRVVGALAASGVAVETVKGEANLGQHEINLRYDEALAAADTHAFYKHAVKEIARAEGLSATFMAKWNEREGNSCHLHFSLVDAAGRSVFEARPDLLDRFVAGQLAAQRELTLAFAPNVNSYKRYAVGSFAPTAIAWGEDNRTCAVRVLGSGAGRRFENRVAGADVNPYLLVAAVVAAGLHGVDHDLPLPAAETSNAYLADHERLPADLGTAIGLFRSSGVAAEAFGAEVVAHYVRAAEVELADFSRAVTDWERFRGYERL</sequence>
<dbReference type="AlphaFoldDB" id="A0A810MXB7"/>
<feature type="domain" description="GS beta-grasp" evidence="7">
    <location>
        <begin position="19"/>
        <end position="115"/>
    </location>
</feature>